<dbReference type="Proteomes" id="UP000790709">
    <property type="component" value="Unassembled WGS sequence"/>
</dbReference>
<sequence length="104" mass="12051">GFLRHKIIQTAINLVCFRNKRDLGVVYNEYFNPFPVTGLAFILTAIECCIDEWASGTRTEVSFTEEEYKEVYEKHLANLLKFDERTRARGVLPATLQRLHDNGQ</sequence>
<organism evidence="1 2">
    <name type="scientific">Leucogyrophana mollusca</name>
    <dbReference type="NCBI Taxonomy" id="85980"/>
    <lineage>
        <taxon>Eukaryota</taxon>
        <taxon>Fungi</taxon>
        <taxon>Dikarya</taxon>
        <taxon>Basidiomycota</taxon>
        <taxon>Agaricomycotina</taxon>
        <taxon>Agaricomycetes</taxon>
        <taxon>Agaricomycetidae</taxon>
        <taxon>Boletales</taxon>
        <taxon>Boletales incertae sedis</taxon>
        <taxon>Leucogyrophana</taxon>
    </lineage>
</organism>
<reference evidence="1" key="1">
    <citation type="journal article" date="2021" name="New Phytol.">
        <title>Evolutionary innovations through gain and loss of genes in the ectomycorrhizal Boletales.</title>
        <authorList>
            <person name="Wu G."/>
            <person name="Miyauchi S."/>
            <person name="Morin E."/>
            <person name="Kuo A."/>
            <person name="Drula E."/>
            <person name="Varga T."/>
            <person name="Kohler A."/>
            <person name="Feng B."/>
            <person name="Cao Y."/>
            <person name="Lipzen A."/>
            <person name="Daum C."/>
            <person name="Hundley H."/>
            <person name="Pangilinan J."/>
            <person name="Johnson J."/>
            <person name="Barry K."/>
            <person name="LaButti K."/>
            <person name="Ng V."/>
            <person name="Ahrendt S."/>
            <person name="Min B."/>
            <person name="Choi I.G."/>
            <person name="Park H."/>
            <person name="Plett J.M."/>
            <person name="Magnuson J."/>
            <person name="Spatafora J.W."/>
            <person name="Nagy L.G."/>
            <person name="Henrissat B."/>
            <person name="Grigoriev I.V."/>
            <person name="Yang Z.L."/>
            <person name="Xu J."/>
            <person name="Martin F.M."/>
        </authorList>
    </citation>
    <scope>NUCLEOTIDE SEQUENCE</scope>
    <source>
        <strain evidence="1">KUC20120723A-06</strain>
    </source>
</reference>
<dbReference type="EMBL" id="MU267016">
    <property type="protein sequence ID" value="KAH7917552.1"/>
    <property type="molecule type" value="Genomic_DNA"/>
</dbReference>
<comment type="caution">
    <text evidence="1">The sequence shown here is derived from an EMBL/GenBank/DDBJ whole genome shotgun (WGS) entry which is preliminary data.</text>
</comment>
<name>A0ACB8AYN7_9AGAM</name>
<feature type="non-terminal residue" evidence="1">
    <location>
        <position position="1"/>
    </location>
</feature>
<proteinExistence type="predicted"/>
<keyword evidence="2" id="KW-1185">Reference proteome</keyword>
<protein>
    <submittedName>
        <fullName evidence="1">Uncharacterized protein</fullName>
    </submittedName>
</protein>
<feature type="non-terminal residue" evidence="1">
    <location>
        <position position="104"/>
    </location>
</feature>
<gene>
    <name evidence="1" type="ORF">BV22DRAFT_991734</name>
</gene>
<evidence type="ECO:0000313" key="1">
    <source>
        <dbReference type="EMBL" id="KAH7917552.1"/>
    </source>
</evidence>
<accession>A0ACB8AYN7</accession>
<evidence type="ECO:0000313" key="2">
    <source>
        <dbReference type="Proteomes" id="UP000790709"/>
    </source>
</evidence>